<accession>A0A1C3H3T9</accession>
<sequence length="270" mass="29578">MRTYTLELPGKRLKMKRIGVNNPVRAVIAALFLLLVAAGIAWWVADMGKAIYADYKIGQAYHAIDADIKGECKTRKAIFTGCKATIRHDGHSVEKTFAFFDFSSGDYTVTAIAANDNPANITLDIAVDKIMNRAVLALMFLAALLLCLWLALYGLFITLPRSRALLAGLNRKEAQPWQLTEIEATRKGDRATSYLAEHNGKTVKIGLNFGKGSPWITGDNGDRLTLLAFAPKDGDGAPVPFDDQLKSIGGLNKNERRALIEKIKNAVLTD</sequence>
<keyword evidence="1" id="KW-1133">Transmembrane helix</keyword>
<evidence type="ECO:0000313" key="2">
    <source>
        <dbReference type="EMBL" id="SAM62781.1"/>
    </source>
</evidence>
<evidence type="ECO:0000256" key="1">
    <source>
        <dbReference type="SAM" id="Phobius"/>
    </source>
</evidence>
<evidence type="ECO:0000313" key="3">
    <source>
        <dbReference type="Proteomes" id="UP000190837"/>
    </source>
</evidence>
<reference evidence="3" key="1">
    <citation type="submission" date="2016-04" db="EMBL/GenBank/DDBJ databases">
        <authorList>
            <person name="Tagini F."/>
        </authorList>
    </citation>
    <scope>NUCLEOTIDE SEQUENCE [LARGE SCALE GENOMIC DNA]</scope>
    <source>
        <strain evidence="3">CHUV0807</strain>
    </source>
</reference>
<organism evidence="2 3">
    <name type="scientific">Cardiobacterium hominis</name>
    <dbReference type="NCBI Taxonomy" id="2718"/>
    <lineage>
        <taxon>Bacteria</taxon>
        <taxon>Pseudomonadati</taxon>
        <taxon>Pseudomonadota</taxon>
        <taxon>Gammaproteobacteria</taxon>
        <taxon>Cardiobacteriales</taxon>
        <taxon>Cardiobacteriaceae</taxon>
        <taxon>Cardiobacterium</taxon>
    </lineage>
</organism>
<feature type="transmembrane region" description="Helical" evidence="1">
    <location>
        <begin position="24"/>
        <end position="45"/>
    </location>
</feature>
<keyword evidence="1" id="KW-0812">Transmembrane</keyword>
<dbReference type="Proteomes" id="UP000190837">
    <property type="component" value="Unassembled WGS sequence"/>
</dbReference>
<keyword evidence="1" id="KW-0472">Membrane</keyword>
<gene>
    <name evidence="2" type="ORF">CHUV0807_1049</name>
</gene>
<dbReference type="EMBL" id="FKLO01000040">
    <property type="protein sequence ID" value="SAM62781.1"/>
    <property type="molecule type" value="Genomic_DNA"/>
</dbReference>
<name>A0A1C3H3T9_9GAMM</name>
<dbReference type="RefSeq" id="WP_079540233.1">
    <property type="nucleotide sequence ID" value="NZ_CP171111.1"/>
</dbReference>
<protein>
    <submittedName>
        <fullName evidence="2">Uncharacterized protein</fullName>
    </submittedName>
</protein>
<feature type="transmembrane region" description="Helical" evidence="1">
    <location>
        <begin position="134"/>
        <end position="156"/>
    </location>
</feature>
<dbReference type="AlphaFoldDB" id="A0A1C3H3T9"/>
<proteinExistence type="predicted"/>